<sequence length="157" mass="18270">MNKPVRGARQRIPGVNPQAKATKSPMQKWVERSLMLVVAVGVVFVIYAYFDLYQRYREQNMPKDRLYGMWVEQEVAPYMADRFVIGKRGVLIDGAVVSTQFNFDGQYFEYTSGGKQIKFILLDKNLSKMKLVTDLPYQPVYQLSGSHKNRSRWQFTD</sequence>
<name>A0ABN8E7L8_9VIBR</name>
<keyword evidence="2" id="KW-0812">Transmembrane</keyword>
<evidence type="ECO:0000256" key="2">
    <source>
        <dbReference type="SAM" id="Phobius"/>
    </source>
</evidence>
<protein>
    <recommendedName>
        <fullName evidence="5">DUF2850 domain-containing protein</fullName>
    </recommendedName>
</protein>
<evidence type="ECO:0008006" key="5">
    <source>
        <dbReference type="Google" id="ProtNLM"/>
    </source>
</evidence>
<feature type="transmembrane region" description="Helical" evidence="2">
    <location>
        <begin position="34"/>
        <end position="53"/>
    </location>
</feature>
<keyword evidence="2" id="KW-0472">Membrane</keyword>
<reference evidence="3" key="1">
    <citation type="submission" date="2021-11" db="EMBL/GenBank/DDBJ databases">
        <authorList>
            <person name="Rodrigo-Torres L."/>
            <person name="Arahal R. D."/>
            <person name="Lucena T."/>
        </authorList>
    </citation>
    <scope>NUCLEOTIDE SEQUENCE</scope>
    <source>
        <strain evidence="3">CECT 7928</strain>
    </source>
</reference>
<gene>
    <name evidence="3" type="ORF">VMF7928_03337</name>
</gene>
<feature type="region of interest" description="Disordered" evidence="1">
    <location>
        <begin position="1"/>
        <end position="20"/>
    </location>
</feature>
<evidence type="ECO:0000313" key="4">
    <source>
        <dbReference type="Proteomes" id="UP000838748"/>
    </source>
</evidence>
<proteinExistence type="predicted"/>
<accession>A0ABN8E7L8</accession>
<dbReference type="Pfam" id="PF11012">
    <property type="entry name" value="DUF2850"/>
    <property type="match status" value="1"/>
</dbReference>
<comment type="caution">
    <text evidence="3">The sequence shown here is derived from an EMBL/GenBank/DDBJ whole genome shotgun (WGS) entry which is preliminary data.</text>
</comment>
<organism evidence="3 4">
    <name type="scientific">Vibrio marisflavi CECT 7928</name>
    <dbReference type="NCBI Taxonomy" id="634439"/>
    <lineage>
        <taxon>Bacteria</taxon>
        <taxon>Pseudomonadati</taxon>
        <taxon>Pseudomonadota</taxon>
        <taxon>Gammaproteobacteria</taxon>
        <taxon>Vibrionales</taxon>
        <taxon>Vibrionaceae</taxon>
        <taxon>Vibrio</taxon>
    </lineage>
</organism>
<keyword evidence="2" id="KW-1133">Transmembrane helix</keyword>
<dbReference type="EMBL" id="CAKLDM010000002">
    <property type="protein sequence ID" value="CAH0541053.1"/>
    <property type="molecule type" value="Genomic_DNA"/>
</dbReference>
<keyword evidence="4" id="KW-1185">Reference proteome</keyword>
<evidence type="ECO:0000256" key="1">
    <source>
        <dbReference type="SAM" id="MobiDB-lite"/>
    </source>
</evidence>
<dbReference type="InterPro" id="IPR021271">
    <property type="entry name" value="DUF2850"/>
</dbReference>
<dbReference type="RefSeq" id="WP_237362811.1">
    <property type="nucleotide sequence ID" value="NZ_CAKLDM010000002.1"/>
</dbReference>
<dbReference type="Proteomes" id="UP000838748">
    <property type="component" value="Unassembled WGS sequence"/>
</dbReference>
<evidence type="ECO:0000313" key="3">
    <source>
        <dbReference type="EMBL" id="CAH0541053.1"/>
    </source>
</evidence>